<sequence length="81" mass="9232">MTEAGDMVQTQFAHCPFLLDNQVLDLFSQQQIAGFAFYDLTASQLQRQYQVMLAGEFQIIVVITIDGLILFTHRHNRSPIS</sequence>
<keyword evidence="1" id="KW-0812">Transmembrane</keyword>
<evidence type="ECO:0000256" key="1">
    <source>
        <dbReference type="SAM" id="Phobius"/>
    </source>
</evidence>
<feature type="transmembrane region" description="Helical" evidence="1">
    <location>
        <begin position="49"/>
        <end position="71"/>
    </location>
</feature>
<gene>
    <name evidence="2" type="ordered locus">y3114</name>
</gene>
<keyword evidence="1" id="KW-0472">Membrane</keyword>
<evidence type="ECO:0000313" key="3">
    <source>
        <dbReference type="Proteomes" id="UP000002490"/>
    </source>
</evidence>
<dbReference type="EMBL" id="AE009952">
    <property type="protein sequence ID" value="AAM86664.1"/>
    <property type="molecule type" value="Genomic_DNA"/>
</dbReference>
<proteinExistence type="predicted"/>
<name>Q8CKQ3_YERPE</name>
<dbReference type="Proteomes" id="UP000002490">
    <property type="component" value="Chromosome"/>
</dbReference>
<keyword evidence="1" id="KW-1133">Transmembrane helix</keyword>
<accession>Q8CKQ3</accession>
<dbReference type="AlphaFoldDB" id="Q8CKQ3"/>
<dbReference type="KEGG" id="ypk:y3114"/>
<protein>
    <submittedName>
        <fullName evidence="2">Uncharacterized protein</fullName>
    </submittedName>
</protein>
<reference evidence="2 3" key="1">
    <citation type="journal article" date="2002" name="J. Bacteriol.">
        <title>Genome sequence of Yersinia pestis KIM.</title>
        <authorList>
            <person name="Deng W."/>
            <person name="Burland V."/>
            <person name="Plunkett G.III."/>
            <person name="Boutin A."/>
            <person name="Mayhew G.F."/>
            <person name="Liss P."/>
            <person name="Perna N.T."/>
            <person name="Rose D.J."/>
            <person name="Mau B."/>
            <person name="Zhou S."/>
            <person name="Schwartz D.C."/>
            <person name="Fetherston J.D."/>
            <person name="Lindler L.E."/>
            <person name="Brubaker R.R."/>
            <person name="Plana G.V."/>
            <person name="Straley S.C."/>
            <person name="McDonough K.A."/>
            <person name="Nilles M.L."/>
            <person name="Matson J.S."/>
            <person name="Blattner F.R."/>
            <person name="Perry R.D."/>
        </authorList>
    </citation>
    <scope>NUCLEOTIDE SEQUENCE [LARGE SCALE GENOMIC DNA]</scope>
    <source>
        <strain evidence="3">KIM10+ / Biovar Mediaevalis</strain>
    </source>
</reference>
<organism evidence="2 3">
    <name type="scientific">Yersinia pestis</name>
    <dbReference type="NCBI Taxonomy" id="632"/>
    <lineage>
        <taxon>Bacteria</taxon>
        <taxon>Pseudomonadati</taxon>
        <taxon>Pseudomonadota</taxon>
        <taxon>Gammaproteobacteria</taxon>
        <taxon>Enterobacterales</taxon>
        <taxon>Yersiniaceae</taxon>
        <taxon>Yersinia</taxon>
    </lineage>
</organism>
<dbReference type="DNASU" id="1148061"/>
<evidence type="ECO:0000313" key="2">
    <source>
        <dbReference type="EMBL" id="AAM86664.1"/>
    </source>
</evidence>
<dbReference type="HOGENOM" id="CLU_2573147_0_0_6"/>